<evidence type="ECO:0000256" key="3">
    <source>
        <dbReference type="ARBA" id="ARBA00022630"/>
    </source>
</evidence>
<gene>
    <name evidence="9" type="ORF">ACFFRO_01355</name>
</gene>
<comment type="caution">
    <text evidence="9">The sequence shown here is derived from an EMBL/GenBank/DDBJ whole genome shotgun (WGS) entry which is preliminary data.</text>
</comment>
<accession>A0ABV5V7K0</accession>
<dbReference type="SUPFAM" id="SSF47203">
    <property type="entry name" value="Acyl-CoA dehydrogenase C-terminal domain-like"/>
    <property type="match status" value="1"/>
</dbReference>
<dbReference type="PANTHER" id="PTHR43884">
    <property type="entry name" value="ACYL-COA DEHYDROGENASE"/>
    <property type="match status" value="1"/>
</dbReference>
<reference evidence="9 10" key="1">
    <citation type="submission" date="2024-09" db="EMBL/GenBank/DDBJ databases">
        <authorList>
            <person name="Sun Q."/>
            <person name="Mori K."/>
        </authorList>
    </citation>
    <scope>NUCLEOTIDE SEQUENCE [LARGE SCALE GENOMIC DNA]</scope>
    <source>
        <strain evidence="9 10">JCM 10918</strain>
    </source>
</reference>
<dbReference type="InterPro" id="IPR036250">
    <property type="entry name" value="AcylCo_DH-like_C"/>
</dbReference>
<keyword evidence="5" id="KW-0560">Oxidoreductase</keyword>
<dbReference type="PANTHER" id="PTHR43884:SF12">
    <property type="entry name" value="ISOVALERYL-COA DEHYDROGENASE, MITOCHONDRIAL-RELATED"/>
    <property type="match status" value="1"/>
</dbReference>
<evidence type="ECO:0000313" key="9">
    <source>
        <dbReference type="EMBL" id="MFB9733807.1"/>
    </source>
</evidence>
<evidence type="ECO:0000256" key="5">
    <source>
        <dbReference type="RuleBase" id="RU362125"/>
    </source>
</evidence>
<feature type="domain" description="Acyl-CoA oxidase/dehydrogenase middle" evidence="7">
    <location>
        <begin position="125"/>
        <end position="213"/>
    </location>
</feature>
<keyword evidence="3 5" id="KW-0285">Flavoprotein</keyword>
<evidence type="ECO:0000256" key="4">
    <source>
        <dbReference type="ARBA" id="ARBA00022827"/>
    </source>
</evidence>
<keyword evidence="10" id="KW-1185">Reference proteome</keyword>
<feature type="domain" description="Acyl-CoA dehydrogenase/oxidase N-terminal" evidence="8">
    <location>
        <begin position="9"/>
        <end position="120"/>
    </location>
</feature>
<dbReference type="Gene3D" id="1.10.540.10">
    <property type="entry name" value="Acyl-CoA dehydrogenase/oxidase, N-terminal domain"/>
    <property type="match status" value="1"/>
</dbReference>
<dbReference type="InterPro" id="IPR009100">
    <property type="entry name" value="AcylCoA_DH/oxidase_NM_dom_sf"/>
</dbReference>
<dbReference type="InterPro" id="IPR046373">
    <property type="entry name" value="Acyl-CoA_Oxase/DH_mid-dom_sf"/>
</dbReference>
<dbReference type="InterPro" id="IPR006089">
    <property type="entry name" value="Acyl-CoA_DH_CS"/>
</dbReference>
<dbReference type="Pfam" id="PF02771">
    <property type="entry name" value="Acyl-CoA_dh_N"/>
    <property type="match status" value="1"/>
</dbReference>
<evidence type="ECO:0000256" key="1">
    <source>
        <dbReference type="ARBA" id="ARBA00001974"/>
    </source>
</evidence>
<dbReference type="EMBL" id="JBHMAR010000001">
    <property type="protein sequence ID" value="MFB9733807.1"/>
    <property type="molecule type" value="Genomic_DNA"/>
</dbReference>
<dbReference type="Pfam" id="PF02770">
    <property type="entry name" value="Acyl-CoA_dh_M"/>
    <property type="match status" value="1"/>
</dbReference>
<dbReference type="InterPro" id="IPR013786">
    <property type="entry name" value="AcylCoA_DH/ox_N"/>
</dbReference>
<feature type="domain" description="Acyl-CoA dehydrogenase/oxidase C-terminal" evidence="6">
    <location>
        <begin position="229"/>
        <end position="377"/>
    </location>
</feature>
<keyword evidence="4 5" id="KW-0274">FAD</keyword>
<dbReference type="InterPro" id="IPR009075">
    <property type="entry name" value="AcylCo_DH/oxidase_C"/>
</dbReference>
<evidence type="ECO:0000256" key="2">
    <source>
        <dbReference type="ARBA" id="ARBA00009347"/>
    </source>
</evidence>
<dbReference type="InterPro" id="IPR006091">
    <property type="entry name" value="Acyl-CoA_Oxase/DH_mid-dom"/>
</dbReference>
<comment type="cofactor">
    <cofactor evidence="1 5">
        <name>FAD</name>
        <dbReference type="ChEBI" id="CHEBI:57692"/>
    </cofactor>
</comment>
<evidence type="ECO:0000259" key="7">
    <source>
        <dbReference type="Pfam" id="PF02770"/>
    </source>
</evidence>
<dbReference type="Gene3D" id="2.40.110.10">
    <property type="entry name" value="Butyryl-CoA Dehydrogenase, subunit A, domain 2"/>
    <property type="match status" value="1"/>
</dbReference>
<evidence type="ECO:0000313" key="10">
    <source>
        <dbReference type="Proteomes" id="UP001589703"/>
    </source>
</evidence>
<dbReference type="PIRSF" id="PIRSF016578">
    <property type="entry name" value="HsaA"/>
    <property type="match status" value="1"/>
</dbReference>
<evidence type="ECO:0000259" key="6">
    <source>
        <dbReference type="Pfam" id="PF00441"/>
    </source>
</evidence>
<dbReference type="Gene3D" id="1.20.140.10">
    <property type="entry name" value="Butyryl-CoA Dehydrogenase, subunit A, domain 3"/>
    <property type="match status" value="1"/>
</dbReference>
<dbReference type="PROSITE" id="PS00073">
    <property type="entry name" value="ACYL_COA_DH_2"/>
    <property type="match status" value="1"/>
</dbReference>
<organism evidence="9 10">
    <name type="scientific">Streptomyces thermocoprophilus</name>
    <dbReference type="NCBI Taxonomy" id="78356"/>
    <lineage>
        <taxon>Bacteria</taxon>
        <taxon>Bacillati</taxon>
        <taxon>Actinomycetota</taxon>
        <taxon>Actinomycetes</taxon>
        <taxon>Kitasatosporales</taxon>
        <taxon>Streptomycetaceae</taxon>
        <taxon>Streptomyces</taxon>
    </lineage>
</organism>
<dbReference type="SUPFAM" id="SSF56645">
    <property type="entry name" value="Acyl-CoA dehydrogenase NM domain-like"/>
    <property type="match status" value="1"/>
</dbReference>
<evidence type="ECO:0000259" key="8">
    <source>
        <dbReference type="Pfam" id="PF02771"/>
    </source>
</evidence>
<comment type="similarity">
    <text evidence="2 5">Belongs to the acyl-CoA dehydrogenase family.</text>
</comment>
<protein>
    <submittedName>
        <fullName evidence="9">Acyl-CoA dehydrogenase family protein</fullName>
    </submittedName>
</protein>
<dbReference type="Proteomes" id="UP001589703">
    <property type="component" value="Unassembled WGS sequence"/>
</dbReference>
<dbReference type="InterPro" id="IPR037069">
    <property type="entry name" value="AcylCoA_DH/ox_N_sf"/>
</dbReference>
<name>A0ABV5V7K0_9ACTN</name>
<dbReference type="RefSeq" id="WP_247467264.1">
    <property type="nucleotide sequence ID" value="NZ_JBHMAR010000001.1"/>
</dbReference>
<dbReference type="Pfam" id="PF00441">
    <property type="entry name" value="Acyl-CoA_dh_1"/>
    <property type="match status" value="1"/>
</dbReference>
<proteinExistence type="inferred from homology"/>
<sequence length="379" mass="40390">MDVDRLLPTPEAADLIALTREIADKELAPRVEEHENAETYPEGLFATLGRAGLLGLVYPEEYGGGGQPYEVYLQVLEELATRWAAVAVATSVHTLACHPLNAFGTAEQKERWLPAMLAGEQIGGYSLSEPQAGSDAASLACKAEPVDGGYRVTGTKAWITHGGKADFYALFARTAPGNRGVSCFLAPGTADGLAFGAPERKMGLHAIPTTAAYWDGAVLEADRLIGAEGQGLQIAFSALDCGRLGIAACATGLAQAALDTAVAYANERTTFGRRIIDHQGLGFLLADMAAAVDSARATYLDAARRRDRGRPFSRQASVAKLICTDTAMKVTTDAVQVLGGYGYTRDFPVERYMREAKIMQIFEGTNQIQRLVISRGLAA</sequence>